<keyword evidence="1" id="KW-0175">Coiled coil</keyword>
<evidence type="ECO:0000256" key="1">
    <source>
        <dbReference type="SAM" id="Coils"/>
    </source>
</evidence>
<proteinExistence type="predicted"/>
<dbReference type="Gene3D" id="1.10.287.1490">
    <property type="match status" value="1"/>
</dbReference>
<sequence length="694" mass="80862">MTDYYGVIVNKYTFRNLVQKITELTEENVRLRENSGDYLKAQRIINIALNQQHIDVNSNLTDLVTKLITSKNIDYRNCQKCDVRAISDNVAIENTKQISDCKTLLSSLQTETLNVTANLNKYTEIMDNFHSRIIRLINDKIPALNMTDDGLLRDNFIRDLINDIVILFDEHLVYVSRINVSTDTNFMIQKHSSFITNLRDMIKRIYANVSDTKRCDQLLQVFLGYLTGYEKFRNLNKNKFLMMSDVVMRDLAFEIQRLCSEDHDSITMDDDFYGNDQYSLNDTLFQVITGNREIDIVQATLDFRTLNQSLQQRLLNSSSTNTYDLIKEFIFVYDTTFSDYKKLQIENSDNSELKSLLRLQTNDANSCTSTIKETYEMLKNINDIIDDETVPILSFTNTNTSTMTLNYDENNVTTLISVTQFVQNKLSVFRDKFNKYFNVSESFNLNTSLNIIKTTRTDYYSILTQKLIKIPDKNIDVIHELVIRNINETKAILQKNNISDNYLLQMIQKYVDDTKKTIQEYEDNYDKILHQTQTLQTKLNDVKNKHDVELEKTLKNKQEEITKLESNIKEYEQELEKYSQELTEAKKIIEDQMEREFKHAAAAQQLVNNGIKSSILETKAHNDIKSSILEAETRVPDEYLTSSVKIEPRVPDENKTPAIKIEPRVPIKRPNVFMSDDEKPHTIAKRPIKMTETL</sequence>
<dbReference type="KEGG" id="vg:4179162"/>
<dbReference type="EMBL" id="DQ317692">
    <property type="protein sequence ID" value="ABC74887.1"/>
    <property type="molecule type" value="Genomic_DNA"/>
</dbReference>
<keyword evidence="3" id="KW-1185">Reference proteome</keyword>
<dbReference type="GeneID" id="4179162"/>
<accession>Q0ZP67</accession>
<reference evidence="2 3" key="1">
    <citation type="journal article" date="2006" name="J. Virol.">
        <title>Sequence analysis and organization of the Neodiprion abietis nucleopolyhedrovirus genome.</title>
        <authorList>
            <person name="Duffy S.P."/>
            <person name="Young A.M."/>
            <person name="Morin B."/>
            <person name="Lucarotti C.J."/>
            <person name="Koop B.F."/>
            <person name="Levin D.B."/>
        </authorList>
    </citation>
    <scope>NUCLEOTIDE SEQUENCE [LARGE SCALE GENOMIC DNA]</scope>
</reference>
<feature type="coiled-coil region" evidence="1">
    <location>
        <begin position="504"/>
        <end position="595"/>
    </location>
</feature>
<evidence type="ECO:0000313" key="3">
    <source>
        <dbReference type="Proteomes" id="UP000242804"/>
    </source>
</evidence>
<dbReference type="OrthoDB" id="15552at10239"/>
<evidence type="ECO:0000313" key="2">
    <source>
        <dbReference type="EMBL" id="ABC74887.1"/>
    </source>
</evidence>
<protein>
    <submittedName>
        <fullName evidence="2">Uncharacterized protein</fullName>
    </submittedName>
</protein>
<organism evidence="2 3">
    <name type="scientific">Neodiprion abietis nucleopolyhedrovirus</name>
    <dbReference type="NCBI Taxonomy" id="204507"/>
    <lineage>
        <taxon>Viruses</taxon>
        <taxon>Viruses incertae sedis</taxon>
        <taxon>Naldaviricetes</taxon>
        <taxon>Lefavirales</taxon>
        <taxon>Baculoviridae</taxon>
        <taxon>Gammabaculovirus</taxon>
        <taxon>Gammabaculovirus neabietis</taxon>
    </lineage>
</organism>
<dbReference type="Proteomes" id="UP000242804">
    <property type="component" value="Segment"/>
</dbReference>
<dbReference type="RefSeq" id="YP_667861.1">
    <property type="nucleotide sequence ID" value="NC_008252.1"/>
</dbReference>
<name>Q0ZP67_9CBAC</name>